<proteinExistence type="inferred from homology"/>
<dbReference type="AlphaFoldDB" id="A0A674KCK7"/>
<dbReference type="GO" id="GO:0015101">
    <property type="term" value="F:organic cation transmembrane transporter activity"/>
    <property type="evidence" value="ECO:0007669"/>
    <property type="project" value="Ensembl"/>
</dbReference>
<evidence type="ECO:0000313" key="8">
    <source>
        <dbReference type="Proteomes" id="UP000472274"/>
    </source>
</evidence>
<keyword evidence="4 6" id="KW-1133">Transmembrane helix</keyword>
<dbReference type="GO" id="GO:0005886">
    <property type="term" value="C:plasma membrane"/>
    <property type="evidence" value="ECO:0007669"/>
    <property type="project" value="Ensembl"/>
</dbReference>
<feature type="transmembrane region" description="Helical" evidence="6">
    <location>
        <begin position="388"/>
        <end position="407"/>
    </location>
</feature>
<feature type="transmembrane region" description="Helical" evidence="6">
    <location>
        <begin position="361"/>
        <end position="382"/>
    </location>
</feature>
<dbReference type="Ensembl" id="ENSTMTT00000032882.1">
    <property type="protein sequence ID" value="ENSTMTP00000031741.1"/>
    <property type="gene ID" value="ENSTMTG00000022773.1"/>
</dbReference>
<keyword evidence="5 6" id="KW-0472">Membrane</keyword>
<dbReference type="CDD" id="cd13132">
    <property type="entry name" value="MATE_eukaryotic"/>
    <property type="match status" value="1"/>
</dbReference>
<feature type="transmembrane region" description="Helical" evidence="6">
    <location>
        <begin position="192"/>
        <end position="211"/>
    </location>
</feature>
<feature type="transmembrane region" description="Helical" evidence="6">
    <location>
        <begin position="47"/>
        <end position="67"/>
    </location>
</feature>
<gene>
    <name evidence="7" type="primary">SLC47A2</name>
</gene>
<evidence type="ECO:0000256" key="4">
    <source>
        <dbReference type="ARBA" id="ARBA00022989"/>
    </source>
</evidence>
<dbReference type="GO" id="GO:0042910">
    <property type="term" value="F:xenobiotic transmembrane transporter activity"/>
    <property type="evidence" value="ECO:0007669"/>
    <property type="project" value="InterPro"/>
</dbReference>
<comment type="similarity">
    <text evidence="2 6">Belongs to the multi antimicrobial extrusion (MATE) (TC 2.A.66.1) family.</text>
</comment>
<keyword evidence="3 6" id="KW-0812">Transmembrane</keyword>
<evidence type="ECO:0000256" key="2">
    <source>
        <dbReference type="ARBA" id="ARBA00010199"/>
    </source>
</evidence>
<dbReference type="GO" id="GO:0140968">
    <property type="term" value="F:polyspecific organic cation:proton antiporter activity"/>
    <property type="evidence" value="ECO:0007669"/>
    <property type="project" value="Ensembl"/>
</dbReference>
<evidence type="ECO:0000256" key="5">
    <source>
        <dbReference type="ARBA" id="ARBA00023136"/>
    </source>
</evidence>
<evidence type="ECO:0000256" key="1">
    <source>
        <dbReference type="ARBA" id="ARBA00004141"/>
    </source>
</evidence>
<feature type="transmembrane region" description="Helical" evidence="6">
    <location>
        <begin position="489"/>
        <end position="509"/>
    </location>
</feature>
<dbReference type="Pfam" id="PF01554">
    <property type="entry name" value="MatE"/>
    <property type="match status" value="1"/>
</dbReference>
<comment type="subcellular location">
    <subcellularLocation>
        <location evidence="1">Membrane</location>
        <topology evidence="1">Multi-pass membrane protein</topology>
    </subcellularLocation>
</comment>
<evidence type="ECO:0000313" key="7">
    <source>
        <dbReference type="Ensembl" id="ENSTMTP00000031741.1"/>
    </source>
</evidence>
<evidence type="ECO:0000256" key="3">
    <source>
        <dbReference type="ARBA" id="ARBA00022692"/>
    </source>
</evidence>
<reference evidence="7" key="1">
    <citation type="submission" date="2025-08" db="UniProtKB">
        <authorList>
            <consortium name="Ensembl"/>
        </authorList>
    </citation>
    <scope>IDENTIFICATION</scope>
</reference>
<sequence length="512" mass="54996">MLAGKPLFLEGARDPWVQAQPSPGCTAEGFLACALGQVSWNGAGLTLIQLLVFMIHIVSSIFCGHLGKVELASVSLAIAVSILTYGGKNMKRVGTILQRGTLILLLCCFPCWALFINTEQILLLVRQDPEVSRLGVCSSLYSSMLRVTHSPRNQGDGIIWPEVLSGITGNIINAIANYVFIYVLDLGVMGSAWANTIAQYTQAIFLFLYIVAKKLHVETWGGWSSECLQEWDTFIALAVPSMLMICIEWWTYEIGSFLIEISSPRRITTVVLNQGYMYPWGIAVSIQVGNALGAGNIEEAKRSSTTSMLCTGQVKQPICVGTEPRGLSATSTHPSESSCPPPLQCITSGVLRGVGKQKIGAILNAVGYYAVGLPLGSVLLFVARIGMIGLWVGLLISAFIPATVSFVKSLPAVLVLPAGNSVLQPEQYHFPPPPPRCVAVEAEAPNGVVLTRITKNEGQTYQLTLQEATPALSTVGEMLSVKQLIIRRGLAVTAAIAVLAVGILIRVITIHH</sequence>
<organism evidence="7 8">
    <name type="scientific">Terrapene triunguis</name>
    <name type="common">Three-toed box turtle</name>
    <dbReference type="NCBI Taxonomy" id="2587831"/>
    <lineage>
        <taxon>Eukaryota</taxon>
        <taxon>Metazoa</taxon>
        <taxon>Chordata</taxon>
        <taxon>Craniata</taxon>
        <taxon>Vertebrata</taxon>
        <taxon>Euteleostomi</taxon>
        <taxon>Archelosauria</taxon>
        <taxon>Testudinata</taxon>
        <taxon>Testudines</taxon>
        <taxon>Cryptodira</taxon>
        <taxon>Durocryptodira</taxon>
        <taxon>Testudinoidea</taxon>
        <taxon>Emydidae</taxon>
        <taxon>Terrapene</taxon>
    </lineage>
</organism>
<dbReference type="GO" id="GO:1990961">
    <property type="term" value="P:xenobiotic detoxification by transmembrane export across the plasma membrane"/>
    <property type="evidence" value="ECO:0007669"/>
    <property type="project" value="InterPro"/>
</dbReference>
<name>A0A674KCK7_9SAUR</name>
<protein>
    <recommendedName>
        <fullName evidence="6">Multidrug and toxin extrusion protein</fullName>
    </recommendedName>
</protein>
<reference evidence="7" key="2">
    <citation type="submission" date="2025-09" db="UniProtKB">
        <authorList>
            <consortium name="Ensembl"/>
        </authorList>
    </citation>
    <scope>IDENTIFICATION</scope>
</reference>
<dbReference type="PANTHER" id="PTHR11206">
    <property type="entry name" value="MULTIDRUG RESISTANCE PROTEIN"/>
    <property type="match status" value="1"/>
</dbReference>
<feature type="transmembrane region" description="Helical" evidence="6">
    <location>
        <begin position="158"/>
        <end position="180"/>
    </location>
</feature>
<accession>A0A674KCK7</accession>
<dbReference type="InParanoid" id="A0A674KCK7"/>
<dbReference type="Proteomes" id="UP000472274">
    <property type="component" value="Unplaced"/>
</dbReference>
<dbReference type="InterPro" id="IPR045069">
    <property type="entry name" value="MATE_euk"/>
</dbReference>
<comment type="caution">
    <text evidence="6">Lacks conserved residue(s) required for the propagation of feature annotation.</text>
</comment>
<dbReference type="GeneTree" id="ENSGT00940000163062"/>
<keyword evidence="8" id="KW-1185">Reference proteome</keyword>
<dbReference type="InterPro" id="IPR002528">
    <property type="entry name" value="MATE_fam"/>
</dbReference>
<evidence type="ECO:0000256" key="6">
    <source>
        <dbReference type="RuleBase" id="RU004914"/>
    </source>
</evidence>
<feature type="transmembrane region" description="Helical" evidence="6">
    <location>
        <begin position="73"/>
        <end position="90"/>
    </location>
</feature>
<feature type="transmembrane region" description="Helical" evidence="6">
    <location>
        <begin position="102"/>
        <end position="125"/>
    </location>
</feature>